<dbReference type="InterPro" id="IPR050306">
    <property type="entry name" value="PfkB_Carbo_kinase"/>
</dbReference>
<keyword evidence="3 5" id="KW-0418">Kinase</keyword>
<sequence>MTEVRRIVCLGECMLELSRNPGGGDGWRMGFGGDTLNTAVHLARSGHRVSYMTALGSCPFSEDLRRAWESEGIDCGLVVTHPTRRPGIYAISTNDEGERSFTYWRDSSAARAMFEISEIEEAIAKAEAADLFYFSLISMAILPPQGRRDLILLAKAVREKGGLVAFDSNYRPVLWESRYAAQYWRDQAIALANIGLPTFDDEAELCSARDEGEVAVHWQGLGCEEVIVKLGARGCLLPDGNSCPVPKTVSPVDTSGAGDAFNAGYLAARIGGGSVLDAALAGHALAGWCVMHPGAIPQFHQSAPYGRNEPNPPVAVPQ</sequence>
<dbReference type="PANTHER" id="PTHR43085">
    <property type="entry name" value="HEXOKINASE FAMILY MEMBER"/>
    <property type="match status" value="1"/>
</dbReference>
<dbReference type="GO" id="GO:0042840">
    <property type="term" value="P:D-glucuronate catabolic process"/>
    <property type="evidence" value="ECO:0007669"/>
    <property type="project" value="TreeGrafter"/>
</dbReference>
<reference evidence="6" key="1">
    <citation type="submission" date="2017-02" db="EMBL/GenBank/DDBJ databases">
        <authorList>
            <person name="Varghese N."/>
            <person name="Submissions S."/>
        </authorList>
    </citation>
    <scope>NUCLEOTIDE SEQUENCE [LARGE SCALE GENOMIC DNA]</scope>
    <source>
        <strain evidence="6">SM117</strain>
    </source>
</reference>
<proteinExistence type="inferred from homology"/>
<dbReference type="PROSITE" id="PS00584">
    <property type="entry name" value="PFKB_KINASES_2"/>
    <property type="match status" value="1"/>
</dbReference>
<feature type="domain" description="Carbohydrate kinase PfkB" evidence="4">
    <location>
        <begin position="6"/>
        <end position="297"/>
    </location>
</feature>
<evidence type="ECO:0000313" key="5">
    <source>
        <dbReference type="EMBL" id="SLJ99064.1"/>
    </source>
</evidence>
<dbReference type="AlphaFoldDB" id="A0A1U6HTP1"/>
<dbReference type="GO" id="GO:0019698">
    <property type="term" value="P:D-galacturonate catabolic process"/>
    <property type="evidence" value="ECO:0007669"/>
    <property type="project" value="TreeGrafter"/>
</dbReference>
<dbReference type="PANTHER" id="PTHR43085:SF15">
    <property type="entry name" value="2-DEHYDRO-3-DEOXYGLUCONOKINASE"/>
    <property type="match status" value="1"/>
</dbReference>
<dbReference type="GO" id="GO:0008673">
    <property type="term" value="F:2-dehydro-3-deoxygluconokinase activity"/>
    <property type="evidence" value="ECO:0007669"/>
    <property type="project" value="TreeGrafter"/>
</dbReference>
<protein>
    <submittedName>
        <fullName evidence="5">2-dehydro-3-deoxygluconokinase</fullName>
    </submittedName>
</protein>
<dbReference type="Pfam" id="PF00294">
    <property type="entry name" value="PfkB"/>
    <property type="match status" value="1"/>
</dbReference>
<evidence type="ECO:0000256" key="2">
    <source>
        <dbReference type="ARBA" id="ARBA00022679"/>
    </source>
</evidence>
<dbReference type="SUPFAM" id="SSF53613">
    <property type="entry name" value="Ribokinase-like"/>
    <property type="match status" value="1"/>
</dbReference>
<dbReference type="Proteomes" id="UP000190989">
    <property type="component" value="Unassembled WGS sequence"/>
</dbReference>
<dbReference type="GO" id="GO:0005829">
    <property type="term" value="C:cytosol"/>
    <property type="evidence" value="ECO:0007669"/>
    <property type="project" value="TreeGrafter"/>
</dbReference>
<name>A0A1U6HTP1_9SPHN</name>
<keyword evidence="6" id="KW-1185">Reference proteome</keyword>
<dbReference type="STRING" id="428990.SAMN06295987_10333"/>
<dbReference type="CDD" id="cd01166">
    <property type="entry name" value="KdgK"/>
    <property type="match status" value="1"/>
</dbReference>
<evidence type="ECO:0000313" key="6">
    <source>
        <dbReference type="Proteomes" id="UP000190989"/>
    </source>
</evidence>
<dbReference type="InterPro" id="IPR029056">
    <property type="entry name" value="Ribokinase-like"/>
</dbReference>
<accession>A0A1U6HTP1</accession>
<dbReference type="EMBL" id="FVZE01000003">
    <property type="protein sequence ID" value="SLJ99064.1"/>
    <property type="molecule type" value="Genomic_DNA"/>
</dbReference>
<evidence type="ECO:0000259" key="4">
    <source>
        <dbReference type="Pfam" id="PF00294"/>
    </source>
</evidence>
<gene>
    <name evidence="5" type="ORF">SAMN06295987_10333</name>
</gene>
<dbReference type="InterPro" id="IPR002173">
    <property type="entry name" value="Carboh/pur_kinase_PfkB_CS"/>
</dbReference>
<dbReference type="Gene3D" id="3.40.1190.20">
    <property type="match status" value="1"/>
</dbReference>
<dbReference type="InterPro" id="IPR011611">
    <property type="entry name" value="PfkB_dom"/>
</dbReference>
<dbReference type="GO" id="GO:0006974">
    <property type="term" value="P:DNA damage response"/>
    <property type="evidence" value="ECO:0007669"/>
    <property type="project" value="TreeGrafter"/>
</dbReference>
<dbReference type="RefSeq" id="WP_079730416.1">
    <property type="nucleotide sequence ID" value="NZ_FVZE01000003.1"/>
</dbReference>
<keyword evidence="2" id="KW-0808">Transferase</keyword>
<organism evidence="5 6">
    <name type="scientific">Novosphingobium mathurense</name>
    <dbReference type="NCBI Taxonomy" id="428990"/>
    <lineage>
        <taxon>Bacteria</taxon>
        <taxon>Pseudomonadati</taxon>
        <taxon>Pseudomonadota</taxon>
        <taxon>Alphaproteobacteria</taxon>
        <taxon>Sphingomonadales</taxon>
        <taxon>Sphingomonadaceae</taxon>
        <taxon>Novosphingobium</taxon>
    </lineage>
</organism>
<evidence type="ECO:0000256" key="1">
    <source>
        <dbReference type="ARBA" id="ARBA00010688"/>
    </source>
</evidence>
<evidence type="ECO:0000256" key="3">
    <source>
        <dbReference type="ARBA" id="ARBA00022777"/>
    </source>
</evidence>
<comment type="similarity">
    <text evidence="1">Belongs to the carbohydrate kinase PfkB family.</text>
</comment>